<accession>A0A0N0DWF2</accession>
<dbReference type="PANTHER" id="PTHR20371:SF1">
    <property type="entry name" value="ENOLASE-PHOSPHATASE E1"/>
    <property type="match status" value="1"/>
</dbReference>
<dbReference type="Gene3D" id="1.10.720.60">
    <property type="match status" value="1"/>
</dbReference>
<dbReference type="Gene3D" id="3.40.50.1000">
    <property type="entry name" value="HAD superfamily/HAD-like"/>
    <property type="match status" value="1"/>
</dbReference>
<dbReference type="Proteomes" id="UP000037923">
    <property type="component" value="Unassembled WGS sequence"/>
</dbReference>
<organism evidence="1 2">
    <name type="scientific">Leptomonas pyrrhocoris</name>
    <name type="common">Firebug parasite</name>
    <dbReference type="NCBI Taxonomy" id="157538"/>
    <lineage>
        <taxon>Eukaryota</taxon>
        <taxon>Discoba</taxon>
        <taxon>Euglenozoa</taxon>
        <taxon>Kinetoplastea</taxon>
        <taxon>Metakinetoplastina</taxon>
        <taxon>Trypanosomatida</taxon>
        <taxon>Trypanosomatidae</taxon>
        <taxon>Leishmaniinae</taxon>
        <taxon>Leptomonas</taxon>
    </lineage>
</organism>
<dbReference type="GeneID" id="26904318"/>
<dbReference type="PANTHER" id="PTHR20371">
    <property type="entry name" value="ENOLASE-PHOSPHATASE E1"/>
    <property type="match status" value="1"/>
</dbReference>
<evidence type="ECO:0000313" key="1">
    <source>
        <dbReference type="EMBL" id="KPA81734.1"/>
    </source>
</evidence>
<dbReference type="GO" id="GO:0043874">
    <property type="term" value="F:acireductone synthase activity"/>
    <property type="evidence" value="ECO:0007669"/>
    <property type="project" value="TreeGrafter"/>
</dbReference>
<evidence type="ECO:0000313" key="2">
    <source>
        <dbReference type="Proteomes" id="UP000037923"/>
    </source>
</evidence>
<dbReference type="OMA" id="PLNDWIT"/>
<dbReference type="InterPro" id="IPR023214">
    <property type="entry name" value="HAD_sf"/>
</dbReference>
<dbReference type="VEuPathDB" id="TriTrypDB:LpyrH10_06_3970"/>
<dbReference type="EMBL" id="LGTL01000006">
    <property type="protein sequence ID" value="KPA81734.1"/>
    <property type="molecule type" value="Genomic_DNA"/>
</dbReference>
<gene>
    <name evidence="1" type="ORF">ABB37_04027</name>
</gene>
<dbReference type="SUPFAM" id="SSF56784">
    <property type="entry name" value="HAD-like"/>
    <property type="match status" value="1"/>
</dbReference>
<dbReference type="RefSeq" id="XP_015660173.1">
    <property type="nucleotide sequence ID" value="XM_015801553.1"/>
</dbReference>
<name>A0A0N0DWF2_LEPPY</name>
<dbReference type="OrthoDB" id="272500at2759"/>
<dbReference type="AlphaFoldDB" id="A0A0N0DWF2"/>
<sequence>MPQVVAWKCFQAQTELAHLTNTLPPYDNYEHLMSVIEPKLIGTRIPAPNINDSLRKRSVCLSTDGGSPVEPTPNVFNLNAGAPVVVFLCDIEGTTTPLPFVRNVMMPLAEGHYDTYAKAHFPSDVVFVQHVEAAAVFISAKRVNPPVTDSADALAELTLSEAFSKSKAAGFADEDANSAVRELFGRHFKEETEKGSKETHVKAVQAAILEEVYAQGEHQTQVLPDVNEFFRCIGCEAQRGGSRHIALYSSGSVAAQKLIMRHTPYGDLNPFITAYFDPTDVGTKLTPKSYMRIRNLLAKQLDVGSPDNLQIVFVTDSTSEASAADTSRAVDCSVLCLRPLNEWISIETLLSVSVPFITSFTQLLRPGEKVDYNQLVKDTLAALEDKTA</sequence>
<reference evidence="1 2" key="1">
    <citation type="submission" date="2015-07" db="EMBL/GenBank/DDBJ databases">
        <title>High-quality genome of monoxenous trypanosomatid Leptomonas pyrrhocoris.</title>
        <authorList>
            <person name="Flegontov P."/>
            <person name="Butenko A."/>
            <person name="Firsov S."/>
            <person name="Vlcek C."/>
            <person name="Logacheva M.D."/>
            <person name="Field M."/>
            <person name="Filatov D."/>
            <person name="Flegontova O."/>
            <person name="Gerasimov E."/>
            <person name="Jackson A.P."/>
            <person name="Kelly S."/>
            <person name="Opperdoes F."/>
            <person name="O'Reilly A."/>
            <person name="Votypka J."/>
            <person name="Yurchenko V."/>
            <person name="Lukes J."/>
        </authorList>
    </citation>
    <scope>NUCLEOTIDE SEQUENCE [LARGE SCALE GENOMIC DNA]</scope>
    <source>
        <strain evidence="1">H10</strain>
    </source>
</reference>
<dbReference type="GO" id="GO:0019509">
    <property type="term" value="P:L-methionine salvage from methylthioadenosine"/>
    <property type="evidence" value="ECO:0007669"/>
    <property type="project" value="TreeGrafter"/>
</dbReference>
<protein>
    <submittedName>
        <fullName evidence="1">Uncharacterized protein</fullName>
    </submittedName>
</protein>
<comment type="caution">
    <text evidence="1">The sequence shown here is derived from an EMBL/GenBank/DDBJ whole genome shotgun (WGS) entry which is preliminary data.</text>
</comment>
<keyword evidence="2" id="KW-1185">Reference proteome</keyword>
<dbReference type="InterPro" id="IPR036412">
    <property type="entry name" value="HAD-like_sf"/>
</dbReference>
<proteinExistence type="predicted"/>